<dbReference type="Proteomes" id="UP000027986">
    <property type="component" value="Chromosome"/>
</dbReference>
<evidence type="ECO:0000256" key="1">
    <source>
        <dbReference type="ARBA" id="ARBA00004651"/>
    </source>
</evidence>
<accession>A0A075JGA5</accession>
<evidence type="ECO:0000313" key="11">
    <source>
        <dbReference type="Proteomes" id="UP000027986"/>
    </source>
</evidence>
<keyword evidence="5 8" id="KW-1133">Transmembrane helix</keyword>
<dbReference type="Gene3D" id="1.20.1250.20">
    <property type="entry name" value="MFS general substrate transporter like domains"/>
    <property type="match status" value="1"/>
</dbReference>
<keyword evidence="4 8" id="KW-0812">Transmembrane</keyword>
<dbReference type="EMBL" id="CP008889">
    <property type="protein sequence ID" value="AIF40825.1"/>
    <property type="molecule type" value="Genomic_DNA"/>
</dbReference>
<feature type="transmembrane region" description="Helical" evidence="8">
    <location>
        <begin position="241"/>
        <end position="262"/>
    </location>
</feature>
<keyword evidence="3" id="KW-1003">Cell membrane</keyword>
<keyword evidence="2" id="KW-0813">Transport</keyword>
<dbReference type="GO" id="GO:0005886">
    <property type="term" value="C:plasma membrane"/>
    <property type="evidence" value="ECO:0007669"/>
    <property type="project" value="UniProtKB-SubCell"/>
</dbReference>
<reference evidence="10 11" key="1">
    <citation type="submission" date="2014-07" db="EMBL/GenBank/DDBJ databases">
        <title>Genome Sequencing of Dermacoccus nishinomiyaensis.</title>
        <authorList>
            <person name="Hong K.W."/>
            <person name="Chan K.G."/>
        </authorList>
    </citation>
    <scope>NUCLEOTIDE SEQUENCE [LARGE SCALE GENOMIC DNA]</scope>
    <source>
        <strain evidence="10 11">M25</strain>
    </source>
</reference>
<feature type="transmembrane region" description="Helical" evidence="8">
    <location>
        <begin position="99"/>
        <end position="119"/>
    </location>
</feature>
<evidence type="ECO:0000256" key="7">
    <source>
        <dbReference type="SAM" id="MobiDB-lite"/>
    </source>
</evidence>
<dbReference type="PROSITE" id="PS00216">
    <property type="entry name" value="SUGAR_TRANSPORT_1"/>
    <property type="match status" value="1"/>
</dbReference>
<dbReference type="InterPro" id="IPR036259">
    <property type="entry name" value="MFS_trans_sf"/>
</dbReference>
<dbReference type="SUPFAM" id="SSF103473">
    <property type="entry name" value="MFS general substrate transporter"/>
    <property type="match status" value="1"/>
</dbReference>
<evidence type="ECO:0000256" key="3">
    <source>
        <dbReference type="ARBA" id="ARBA00022475"/>
    </source>
</evidence>
<dbReference type="Pfam" id="PF07690">
    <property type="entry name" value="MFS_1"/>
    <property type="match status" value="1"/>
</dbReference>
<feature type="transmembrane region" description="Helical" evidence="8">
    <location>
        <begin position="333"/>
        <end position="354"/>
    </location>
</feature>
<feature type="region of interest" description="Disordered" evidence="7">
    <location>
        <begin position="1"/>
        <end position="25"/>
    </location>
</feature>
<gene>
    <name evidence="10" type="ORF">HX89_07590</name>
</gene>
<dbReference type="RefSeq" id="WP_038568229.1">
    <property type="nucleotide sequence ID" value="NZ_CP008889.1"/>
</dbReference>
<comment type="subcellular location">
    <subcellularLocation>
        <location evidence="1">Cell membrane</location>
        <topology evidence="1">Multi-pass membrane protein</topology>
    </subcellularLocation>
</comment>
<feature type="transmembrane region" description="Helical" evidence="8">
    <location>
        <begin position="366"/>
        <end position="390"/>
    </location>
</feature>
<feature type="domain" description="Major facilitator superfamily (MFS) profile" evidence="9">
    <location>
        <begin position="33"/>
        <end position="428"/>
    </location>
</feature>
<dbReference type="OrthoDB" id="5242249at2"/>
<feature type="transmembrane region" description="Helical" evidence="8">
    <location>
        <begin position="167"/>
        <end position="189"/>
    </location>
</feature>
<keyword evidence="11" id="KW-1185">Reference proteome</keyword>
<organism evidence="10 11">
    <name type="scientific">Dermacoccus nishinomiyaensis</name>
    <dbReference type="NCBI Taxonomy" id="1274"/>
    <lineage>
        <taxon>Bacteria</taxon>
        <taxon>Bacillati</taxon>
        <taxon>Actinomycetota</taxon>
        <taxon>Actinomycetes</taxon>
        <taxon>Micrococcales</taxon>
        <taxon>Dermacoccaceae</taxon>
        <taxon>Dermacoccus</taxon>
    </lineage>
</organism>
<dbReference type="GeneID" id="41841013"/>
<evidence type="ECO:0000256" key="5">
    <source>
        <dbReference type="ARBA" id="ARBA00022989"/>
    </source>
</evidence>
<dbReference type="InterPro" id="IPR011701">
    <property type="entry name" value="MFS"/>
</dbReference>
<dbReference type="HOGENOM" id="CLU_038683_1_0_11"/>
<feature type="transmembrane region" description="Helical" evidence="8">
    <location>
        <begin position="396"/>
        <end position="417"/>
    </location>
</feature>
<dbReference type="GO" id="GO:0022857">
    <property type="term" value="F:transmembrane transporter activity"/>
    <property type="evidence" value="ECO:0007669"/>
    <property type="project" value="InterPro"/>
</dbReference>
<dbReference type="InterPro" id="IPR020846">
    <property type="entry name" value="MFS_dom"/>
</dbReference>
<name>A0A075JGA5_9MICO</name>
<dbReference type="PROSITE" id="PS50850">
    <property type="entry name" value="MFS"/>
    <property type="match status" value="1"/>
</dbReference>
<feature type="transmembrane region" description="Helical" evidence="8">
    <location>
        <begin position="274"/>
        <end position="293"/>
    </location>
</feature>
<dbReference type="AlphaFoldDB" id="A0A075JGA5"/>
<evidence type="ECO:0000256" key="4">
    <source>
        <dbReference type="ARBA" id="ARBA00022692"/>
    </source>
</evidence>
<keyword evidence="6 8" id="KW-0472">Membrane</keyword>
<feature type="transmembrane region" description="Helical" evidence="8">
    <location>
        <begin position="125"/>
        <end position="146"/>
    </location>
</feature>
<evidence type="ECO:0000256" key="2">
    <source>
        <dbReference type="ARBA" id="ARBA00022448"/>
    </source>
</evidence>
<dbReference type="KEGG" id="dni:HX89_07590"/>
<dbReference type="InterPro" id="IPR005829">
    <property type="entry name" value="Sugar_transporter_CS"/>
</dbReference>
<evidence type="ECO:0000256" key="8">
    <source>
        <dbReference type="SAM" id="Phobius"/>
    </source>
</evidence>
<feature type="transmembrane region" description="Helical" evidence="8">
    <location>
        <begin position="68"/>
        <end position="87"/>
    </location>
</feature>
<feature type="transmembrane region" description="Helical" evidence="8">
    <location>
        <begin position="32"/>
        <end position="48"/>
    </location>
</feature>
<dbReference type="eggNOG" id="COG0477">
    <property type="taxonomic scope" value="Bacteria"/>
</dbReference>
<dbReference type="PANTHER" id="PTHR23517">
    <property type="entry name" value="RESISTANCE PROTEIN MDTM, PUTATIVE-RELATED-RELATED"/>
    <property type="match status" value="1"/>
</dbReference>
<evidence type="ECO:0000259" key="9">
    <source>
        <dbReference type="PROSITE" id="PS50850"/>
    </source>
</evidence>
<evidence type="ECO:0000256" key="6">
    <source>
        <dbReference type="ARBA" id="ARBA00023136"/>
    </source>
</evidence>
<feature type="transmembrane region" description="Helical" evidence="8">
    <location>
        <begin position="305"/>
        <end position="327"/>
    </location>
</feature>
<feature type="transmembrane region" description="Helical" evidence="8">
    <location>
        <begin position="195"/>
        <end position="212"/>
    </location>
</feature>
<protein>
    <submittedName>
        <fullName evidence="10">MFS transporter permease</fullName>
    </submittedName>
</protein>
<evidence type="ECO:0000313" key="10">
    <source>
        <dbReference type="EMBL" id="AIF40825.1"/>
    </source>
</evidence>
<sequence>MSLDTPTRTTNHERVTTSVDTPERAGAGGARAAWLPVGAAMFTVAWGGNQFTPLLGLYRDIDALSTGAVDLLLGAYVLGIMPALLLGGPASDRWGRRPLMLPAPILAIIASVLLAVGAGSPAVLFVGRIFSGLALGLAMVVGGSWIKELSSPPFDAEADSAAGARRASISLTAGFALGAATAAALAQFAPLPAELCYLVHLVITAASFVLLTRAPETHAAQDVPGRFLDDLRVPAAGHRRFLFVVLPMAPWVFGCAGCAYAVLPAVMGDRTGSFGIAFSGLLCLVALGCGLFIQQVGKRFDDVSSARAIIIALAMTLPGLGIAALAAHLVSPLLALVAAAVLGLAYGMLLVSGLQEVQRIAGPEDLAGLTAVYYSITYLGFFVPAALAVVSHWLSYPVMFVGGVVLAALSLGVVLMFSRKHLPSALAH</sequence>
<dbReference type="InterPro" id="IPR050171">
    <property type="entry name" value="MFS_Transporters"/>
</dbReference>
<proteinExistence type="predicted"/>